<keyword evidence="3" id="KW-1185">Reference proteome</keyword>
<evidence type="ECO:0008006" key="4">
    <source>
        <dbReference type="Google" id="ProtNLM"/>
    </source>
</evidence>
<evidence type="ECO:0000256" key="1">
    <source>
        <dbReference type="SAM" id="SignalP"/>
    </source>
</evidence>
<feature type="chain" id="PRO_5019472742" description="Lipoprotein" evidence="1">
    <location>
        <begin position="21"/>
        <end position="238"/>
    </location>
</feature>
<organism evidence="2 3">
    <name type="scientific">Mangrovibacterium diazotrophicum</name>
    <dbReference type="NCBI Taxonomy" id="1261403"/>
    <lineage>
        <taxon>Bacteria</taxon>
        <taxon>Pseudomonadati</taxon>
        <taxon>Bacteroidota</taxon>
        <taxon>Bacteroidia</taxon>
        <taxon>Marinilabiliales</taxon>
        <taxon>Prolixibacteraceae</taxon>
        <taxon>Mangrovibacterium</taxon>
    </lineage>
</organism>
<dbReference type="AlphaFoldDB" id="A0A419W4S8"/>
<name>A0A419W4S8_9BACT</name>
<comment type="caution">
    <text evidence="2">The sequence shown here is derived from an EMBL/GenBank/DDBJ whole genome shotgun (WGS) entry which is preliminary data.</text>
</comment>
<protein>
    <recommendedName>
        <fullName evidence="4">Lipoprotein</fullName>
    </recommendedName>
</protein>
<keyword evidence="1" id="KW-0732">Signal</keyword>
<feature type="signal peptide" evidence="1">
    <location>
        <begin position="1"/>
        <end position="20"/>
    </location>
</feature>
<gene>
    <name evidence="2" type="ORF">BC643_0808</name>
</gene>
<reference evidence="2 3" key="1">
    <citation type="submission" date="2018-09" db="EMBL/GenBank/DDBJ databases">
        <title>Genomic Encyclopedia of Archaeal and Bacterial Type Strains, Phase II (KMG-II): from individual species to whole genera.</title>
        <authorList>
            <person name="Goeker M."/>
        </authorList>
    </citation>
    <scope>NUCLEOTIDE SEQUENCE [LARGE SCALE GENOMIC DNA]</scope>
    <source>
        <strain evidence="2 3">DSM 27148</strain>
    </source>
</reference>
<evidence type="ECO:0000313" key="2">
    <source>
        <dbReference type="EMBL" id="RKD90468.1"/>
    </source>
</evidence>
<accession>A0A419W4S8</accession>
<sequence>MKQTTQLIAIALLVILTACGQPENVHWQADQQDSAYGLTLGYSLPATKVQEIVGDQFNPIVDKNGNAFLMLFIETAKQYKLQNKTFENMLLAHLAVPCEESINCPFTIAAENQKISQVYKQFNFRIDEGEVDFSVEDQGDSLVIAAQIATANGKISITAKVPNNPGELVTMATKVTGSTPNSFFEGKESYRPVKISSAKIKTEGETWLSQFDLKPEPDVMWLNTEFSWDFSFSEAVAD</sequence>
<dbReference type="PROSITE" id="PS51257">
    <property type="entry name" value="PROKAR_LIPOPROTEIN"/>
    <property type="match status" value="1"/>
</dbReference>
<evidence type="ECO:0000313" key="3">
    <source>
        <dbReference type="Proteomes" id="UP000283387"/>
    </source>
</evidence>
<dbReference type="EMBL" id="RAPN01000001">
    <property type="protein sequence ID" value="RKD90468.1"/>
    <property type="molecule type" value="Genomic_DNA"/>
</dbReference>
<proteinExistence type="predicted"/>
<dbReference type="RefSeq" id="WP_147377135.1">
    <property type="nucleotide sequence ID" value="NZ_RAPN01000001.1"/>
</dbReference>
<dbReference type="Proteomes" id="UP000283387">
    <property type="component" value="Unassembled WGS sequence"/>
</dbReference>